<dbReference type="EMBL" id="CADIKI010000036">
    <property type="protein sequence ID" value="CAB3810458.1"/>
    <property type="molecule type" value="Genomic_DNA"/>
</dbReference>
<dbReference type="GO" id="GO:0047689">
    <property type="term" value="F:aspartate racemase activity"/>
    <property type="evidence" value="ECO:0007669"/>
    <property type="project" value="UniProtKB-EC"/>
</dbReference>
<dbReference type="SUPFAM" id="SSF53681">
    <property type="entry name" value="Aspartate/glutamate racemase"/>
    <property type="match status" value="2"/>
</dbReference>
<dbReference type="InterPro" id="IPR004380">
    <property type="entry name" value="Asp_race"/>
</dbReference>
<evidence type="ECO:0000313" key="3">
    <source>
        <dbReference type="EMBL" id="CAB3810458.1"/>
    </source>
</evidence>
<keyword evidence="2 3" id="KW-0413">Isomerase</keyword>
<protein>
    <submittedName>
        <fullName evidence="3">Aspartate racemase</fullName>
        <ecNumber evidence="3">5.1.1.13</ecNumber>
    </submittedName>
</protein>
<dbReference type="PANTHER" id="PTHR21198">
    <property type="entry name" value="GLUTAMATE RACEMASE"/>
    <property type="match status" value="1"/>
</dbReference>
<dbReference type="InterPro" id="IPR015942">
    <property type="entry name" value="Asp/Glu/hydantoin_racemase"/>
</dbReference>
<dbReference type="PANTHER" id="PTHR21198:SF7">
    <property type="entry name" value="ASPARTATE-GLUTAMATE RACEMASE FAMILY"/>
    <property type="match status" value="1"/>
</dbReference>
<evidence type="ECO:0000256" key="1">
    <source>
        <dbReference type="ARBA" id="ARBA00007847"/>
    </source>
</evidence>
<sequence length="262" mass="27449">MPNDALISMEPRGLVGALQPVAIIGGMGPEAGVDMTSRFLEACRSEMRLLGQAIRDQSYPPHVLIQFCVPDRTAAFRGEGASPVPALVAALGTARAAGAKVCGMACNTVHLWHKDVVELFPGLELVNIAEETAKAAKRVGAASAAVLATSATQESGLYRNALEERGLRVVDRSTDEMNDVHRAIFQIKAGNVAAATPIIEAAVASALAEADCVVLGCTELGLVIKPESYATGAVLDAADVLASRLAYHAFHKQCARPSPDHE</sequence>
<evidence type="ECO:0000256" key="2">
    <source>
        <dbReference type="ARBA" id="ARBA00023235"/>
    </source>
</evidence>
<organism evidence="3 4">
    <name type="scientific">Paraburkholderia fynbosensis</name>
    <dbReference type="NCBI Taxonomy" id="1200993"/>
    <lineage>
        <taxon>Bacteria</taxon>
        <taxon>Pseudomonadati</taxon>
        <taxon>Pseudomonadota</taxon>
        <taxon>Betaproteobacteria</taxon>
        <taxon>Burkholderiales</taxon>
        <taxon>Burkholderiaceae</taxon>
        <taxon>Paraburkholderia</taxon>
    </lineage>
</organism>
<dbReference type="Pfam" id="PF01177">
    <property type="entry name" value="Asp_Glu_race"/>
    <property type="match status" value="1"/>
</dbReference>
<dbReference type="EC" id="5.1.1.13" evidence="3"/>
<dbReference type="Gene3D" id="3.40.50.1860">
    <property type="match status" value="2"/>
</dbReference>
<dbReference type="AlphaFoldDB" id="A0A6J5H7T0"/>
<keyword evidence="4" id="KW-1185">Reference proteome</keyword>
<proteinExistence type="inferred from homology"/>
<comment type="similarity">
    <text evidence="1">Belongs to the aspartate/glutamate racemases family.</text>
</comment>
<dbReference type="Proteomes" id="UP000494252">
    <property type="component" value="Unassembled WGS sequence"/>
</dbReference>
<gene>
    <name evidence="3" type="ORF">LMG27177_07220</name>
</gene>
<dbReference type="InterPro" id="IPR001920">
    <property type="entry name" value="Asp/Glu_race"/>
</dbReference>
<accession>A0A6J5H7T0</accession>
<evidence type="ECO:0000313" key="4">
    <source>
        <dbReference type="Proteomes" id="UP000494252"/>
    </source>
</evidence>
<dbReference type="NCBIfam" id="TIGR00035">
    <property type="entry name" value="asp_race"/>
    <property type="match status" value="1"/>
</dbReference>
<reference evidence="3 4" key="1">
    <citation type="submission" date="2020-04" db="EMBL/GenBank/DDBJ databases">
        <authorList>
            <person name="De Canck E."/>
        </authorList>
    </citation>
    <scope>NUCLEOTIDE SEQUENCE [LARGE SCALE GENOMIC DNA]</scope>
    <source>
        <strain evidence="3 4">LMG 27177</strain>
    </source>
</reference>
<name>A0A6J5H7T0_9BURK</name>